<evidence type="ECO:0000313" key="3">
    <source>
        <dbReference type="Proteomes" id="UP000406735"/>
    </source>
</evidence>
<accession>A0A6A7VRU9</accession>
<evidence type="ECO:0000259" key="1">
    <source>
        <dbReference type="Pfam" id="PF10543"/>
    </source>
</evidence>
<comment type="caution">
    <text evidence="2">The sequence shown here is derived from an EMBL/GenBank/DDBJ whole genome shotgun (WGS) entry which is preliminary data.</text>
</comment>
<proteinExistence type="predicted"/>
<sequence>MSKDNNNLTILSGQSVLLPSQNEIQRRIYSIRGVQVMLDRDLAQLYQVETKVLNQAVKRNMKRFPDYYMFRLTEEEWNNWKSQFVTSNYMSENEIQAIKMGVRRPPFAFTEQGVSQF</sequence>
<dbReference type="Pfam" id="PF10543">
    <property type="entry name" value="ORF6N"/>
    <property type="match status" value="1"/>
</dbReference>
<dbReference type="EMBL" id="VZCY01000084">
    <property type="protein sequence ID" value="MQN10141.1"/>
    <property type="molecule type" value="Genomic_DNA"/>
</dbReference>
<organism evidence="2 3">
    <name type="scientific">Segatella copri</name>
    <dbReference type="NCBI Taxonomy" id="165179"/>
    <lineage>
        <taxon>Bacteria</taxon>
        <taxon>Pseudomonadati</taxon>
        <taxon>Bacteroidota</taxon>
        <taxon>Bacteroidia</taxon>
        <taxon>Bacteroidales</taxon>
        <taxon>Prevotellaceae</taxon>
        <taxon>Segatella</taxon>
    </lineage>
</organism>
<feature type="domain" description="KilA-N DNA-binding" evidence="1">
    <location>
        <begin position="27"/>
        <end position="115"/>
    </location>
</feature>
<reference evidence="2 3" key="1">
    <citation type="submission" date="2019-09" db="EMBL/GenBank/DDBJ databases">
        <title>Distinct polysaccharide growth profiles of human intestinal Prevotella copri isolates.</title>
        <authorList>
            <person name="Fehlner-Peach H."/>
            <person name="Magnabosco C."/>
            <person name="Raghavan V."/>
            <person name="Scher J.U."/>
            <person name="Tett A."/>
            <person name="Cox L.M."/>
            <person name="Gottsegen C."/>
            <person name="Watters A."/>
            <person name="Wiltshire- Gordon J.D."/>
            <person name="Segata N."/>
            <person name="Bonneau R."/>
            <person name="Littman D.R."/>
        </authorList>
    </citation>
    <scope>NUCLEOTIDE SEQUENCE [LARGE SCALE GENOMIC DNA]</scope>
    <source>
        <strain evidence="3">iK21513</strain>
    </source>
</reference>
<evidence type="ECO:0000313" key="2">
    <source>
        <dbReference type="EMBL" id="MQN10141.1"/>
    </source>
</evidence>
<protein>
    <submittedName>
        <fullName evidence="2">ORF6N domain-containing protein</fullName>
    </submittedName>
</protein>
<name>A0A6A7VRU9_9BACT</name>
<dbReference type="AlphaFoldDB" id="A0A6A7VRU9"/>
<dbReference type="InterPro" id="IPR018873">
    <property type="entry name" value="KilA-N_DNA-bd_domain"/>
</dbReference>
<gene>
    <name evidence="2" type="ORF">F7D97_09475</name>
</gene>
<dbReference type="Proteomes" id="UP000406735">
    <property type="component" value="Unassembled WGS sequence"/>
</dbReference>